<dbReference type="InterPro" id="IPR036249">
    <property type="entry name" value="Thioredoxin-like_sf"/>
</dbReference>
<keyword evidence="6" id="KW-0413">Isomerase</keyword>
<dbReference type="GO" id="GO:0003756">
    <property type="term" value="F:protein disulfide isomerase activity"/>
    <property type="evidence" value="ECO:0007669"/>
    <property type="project" value="UniProtKB-EC"/>
</dbReference>
<evidence type="ECO:0000313" key="8">
    <source>
        <dbReference type="EMBL" id="KAF5326445.1"/>
    </source>
</evidence>
<evidence type="ECO:0000256" key="5">
    <source>
        <dbReference type="ARBA" id="ARBA00022824"/>
    </source>
</evidence>
<gene>
    <name evidence="8" type="ORF">D9611_000571</name>
</gene>
<proteinExistence type="inferred from homology"/>
<dbReference type="SUPFAM" id="SSF52833">
    <property type="entry name" value="Thioredoxin-like"/>
    <property type="match status" value="1"/>
</dbReference>
<organism evidence="8 9">
    <name type="scientific">Ephemerocybe angulata</name>
    <dbReference type="NCBI Taxonomy" id="980116"/>
    <lineage>
        <taxon>Eukaryota</taxon>
        <taxon>Fungi</taxon>
        <taxon>Dikarya</taxon>
        <taxon>Basidiomycota</taxon>
        <taxon>Agaricomycotina</taxon>
        <taxon>Agaricomycetes</taxon>
        <taxon>Agaricomycetidae</taxon>
        <taxon>Agaricales</taxon>
        <taxon>Agaricineae</taxon>
        <taxon>Psathyrellaceae</taxon>
        <taxon>Ephemerocybe</taxon>
    </lineage>
</organism>
<evidence type="ECO:0000313" key="9">
    <source>
        <dbReference type="Proteomes" id="UP000541558"/>
    </source>
</evidence>
<dbReference type="GO" id="GO:0006457">
    <property type="term" value="P:protein folding"/>
    <property type="evidence" value="ECO:0007669"/>
    <property type="project" value="TreeGrafter"/>
</dbReference>
<sequence length="492" mass="54602">MMRAGSLQYHVNPDPSNTSISHIHNLAEANTHHFGRIPGNDSYSTSLHATPEAFVFLPSLHIHSLSLMKLLLFFSRVSSLVLSSSLLSLATEGSNNSDVLNLTSTNFKTTVESEDVVLVMFSDRTSTPIAAQYATEWESAASTLKGKGVKLARVACEEEELLCGNLGITYDGFLTYALYYYKNGVATRVRPFKLLKAADIVSYMAKEMLPPVTKLTNGRAFLEFIKHPQTAEIVTVAYLPRQYLPLEEAAPSFISVAKSYFYDARYAFGASSSPAVAAAAGVVAPAVVVYRPFDDRRVLYRPLTAGDTPSIAEVTEQDLKAWIDAVSLPILQEVTWENSTLWIEQLHRRPLAYVLVNPNQDPEGTKNVLDIIRPVAEEAKFLMNFVWMDAALLDANSKLVKRLGLTWNGAMRPVALVITGWSDDGRWIALAYNQSEEITPMGVRKLVWRYHSDEKPRPAVNSEVEVPVPAKIKEGFLTALFKIGSKVLYFVF</sequence>
<keyword evidence="9" id="KW-1185">Reference proteome</keyword>
<comment type="catalytic activity">
    <reaction evidence="1">
        <text>Catalyzes the rearrangement of -S-S- bonds in proteins.</text>
        <dbReference type="EC" id="5.3.4.1"/>
    </reaction>
</comment>
<evidence type="ECO:0000256" key="6">
    <source>
        <dbReference type="ARBA" id="ARBA00023235"/>
    </source>
</evidence>
<dbReference type="GO" id="GO:0005788">
    <property type="term" value="C:endoplasmic reticulum lumen"/>
    <property type="evidence" value="ECO:0007669"/>
    <property type="project" value="UniProtKB-SubCell"/>
</dbReference>
<comment type="caution">
    <text evidence="8">The sequence shown here is derived from an EMBL/GenBank/DDBJ whole genome shotgun (WGS) entry which is preliminary data.</text>
</comment>
<keyword evidence="5" id="KW-0256">Endoplasmic reticulum</keyword>
<dbReference type="PANTHER" id="PTHR18929">
    <property type="entry name" value="PROTEIN DISULFIDE ISOMERASE"/>
    <property type="match status" value="1"/>
</dbReference>
<dbReference type="EMBL" id="JAACJK010000163">
    <property type="protein sequence ID" value="KAF5326445.1"/>
    <property type="molecule type" value="Genomic_DNA"/>
</dbReference>
<dbReference type="GO" id="GO:0034976">
    <property type="term" value="P:response to endoplasmic reticulum stress"/>
    <property type="evidence" value="ECO:0007669"/>
    <property type="project" value="TreeGrafter"/>
</dbReference>
<dbReference type="Proteomes" id="UP000541558">
    <property type="component" value="Unassembled WGS sequence"/>
</dbReference>
<evidence type="ECO:0000256" key="4">
    <source>
        <dbReference type="ARBA" id="ARBA00012723"/>
    </source>
</evidence>
<protein>
    <recommendedName>
        <fullName evidence="4">protein disulfide-isomerase</fullName>
        <ecNumber evidence="4">5.3.4.1</ecNumber>
    </recommendedName>
</protein>
<evidence type="ECO:0000256" key="3">
    <source>
        <dbReference type="ARBA" id="ARBA00006347"/>
    </source>
</evidence>
<comment type="similarity">
    <text evidence="3">Belongs to the protein disulfide isomerase family.</text>
</comment>
<accession>A0A8H5BNF4</accession>
<keyword evidence="7" id="KW-0676">Redox-active center</keyword>
<dbReference type="Gene3D" id="3.40.30.10">
    <property type="entry name" value="Glutaredoxin"/>
    <property type="match status" value="3"/>
</dbReference>
<evidence type="ECO:0000256" key="1">
    <source>
        <dbReference type="ARBA" id="ARBA00001182"/>
    </source>
</evidence>
<dbReference type="PANTHER" id="PTHR18929:SF132">
    <property type="entry name" value="PROTEIN DISULFIDE-ISOMERASE A3"/>
    <property type="match status" value="1"/>
</dbReference>
<dbReference type="AlphaFoldDB" id="A0A8H5BNF4"/>
<dbReference type="Pfam" id="PF13848">
    <property type="entry name" value="Thioredoxin_6"/>
    <property type="match status" value="1"/>
</dbReference>
<dbReference type="EC" id="5.3.4.1" evidence="4"/>
<dbReference type="CDD" id="cd02961">
    <property type="entry name" value="PDI_a_family"/>
    <property type="match status" value="1"/>
</dbReference>
<comment type="subcellular location">
    <subcellularLocation>
        <location evidence="2">Endoplasmic reticulum lumen</location>
    </subcellularLocation>
</comment>
<evidence type="ECO:0000256" key="2">
    <source>
        <dbReference type="ARBA" id="ARBA00004319"/>
    </source>
</evidence>
<reference evidence="8 9" key="1">
    <citation type="journal article" date="2020" name="ISME J.">
        <title>Uncovering the hidden diversity of litter-decomposition mechanisms in mushroom-forming fungi.</title>
        <authorList>
            <person name="Floudas D."/>
            <person name="Bentzer J."/>
            <person name="Ahren D."/>
            <person name="Johansson T."/>
            <person name="Persson P."/>
            <person name="Tunlid A."/>
        </authorList>
    </citation>
    <scope>NUCLEOTIDE SEQUENCE [LARGE SCALE GENOMIC DNA]</scope>
    <source>
        <strain evidence="8 9">CBS 175.51</strain>
    </source>
</reference>
<evidence type="ECO:0000256" key="7">
    <source>
        <dbReference type="ARBA" id="ARBA00023284"/>
    </source>
</evidence>
<name>A0A8H5BNF4_9AGAR</name>